<dbReference type="Proteomes" id="UP001501166">
    <property type="component" value="Unassembled WGS sequence"/>
</dbReference>
<feature type="transmembrane region" description="Helical" evidence="1">
    <location>
        <begin position="36"/>
        <end position="64"/>
    </location>
</feature>
<keyword evidence="1" id="KW-0812">Transmembrane</keyword>
<proteinExistence type="predicted"/>
<keyword evidence="1" id="KW-0472">Membrane</keyword>
<feature type="transmembrane region" description="Helical" evidence="1">
    <location>
        <begin position="12"/>
        <end position="29"/>
    </location>
</feature>
<reference evidence="2 3" key="1">
    <citation type="journal article" date="2019" name="Int. J. Syst. Evol. Microbiol.">
        <title>The Global Catalogue of Microorganisms (GCM) 10K type strain sequencing project: providing services to taxonomists for standard genome sequencing and annotation.</title>
        <authorList>
            <consortium name="The Broad Institute Genomics Platform"/>
            <consortium name="The Broad Institute Genome Sequencing Center for Infectious Disease"/>
            <person name="Wu L."/>
            <person name="Ma J."/>
        </authorList>
    </citation>
    <scope>NUCLEOTIDE SEQUENCE [LARGE SCALE GENOMIC DNA]</scope>
    <source>
        <strain evidence="2 3">JCM 12662</strain>
    </source>
</reference>
<protein>
    <submittedName>
        <fullName evidence="2">Uncharacterized protein</fullName>
    </submittedName>
</protein>
<dbReference type="EMBL" id="BAAACW010000121">
    <property type="protein sequence ID" value="GAA0367178.1"/>
    <property type="molecule type" value="Genomic_DNA"/>
</dbReference>
<comment type="caution">
    <text evidence="2">The sequence shown here is derived from an EMBL/GenBank/DDBJ whole genome shotgun (WGS) entry which is preliminary data.</text>
</comment>
<gene>
    <name evidence="2" type="ORF">GCM10008932_18980</name>
</gene>
<dbReference type="RefSeq" id="WP_343756062.1">
    <property type="nucleotide sequence ID" value="NZ_BAAACW010000121.1"/>
</dbReference>
<accession>A0ABN0XLC5</accession>
<sequence length="108" mass="12308">MNLEVFTEFRLVFMIILVILGLFFIFSLVPKGRNAMVTFFSVLTVSITHVIIATSLLVVENFFLDSFNLDGDSLTFYLYLGIVVLAVLNPIIYKIRNKGRKTGGYTFR</sequence>
<name>A0ABN0XLC5_9LACT</name>
<evidence type="ECO:0000313" key="2">
    <source>
        <dbReference type="EMBL" id="GAA0367178.1"/>
    </source>
</evidence>
<keyword evidence="1" id="KW-1133">Transmembrane helix</keyword>
<evidence type="ECO:0000256" key="1">
    <source>
        <dbReference type="SAM" id="Phobius"/>
    </source>
</evidence>
<organism evidence="2 3">
    <name type="scientific">Alkalibacterium iburiense</name>
    <dbReference type="NCBI Taxonomy" id="290589"/>
    <lineage>
        <taxon>Bacteria</taxon>
        <taxon>Bacillati</taxon>
        <taxon>Bacillota</taxon>
        <taxon>Bacilli</taxon>
        <taxon>Lactobacillales</taxon>
        <taxon>Carnobacteriaceae</taxon>
        <taxon>Alkalibacterium</taxon>
    </lineage>
</organism>
<keyword evidence="3" id="KW-1185">Reference proteome</keyword>
<evidence type="ECO:0000313" key="3">
    <source>
        <dbReference type="Proteomes" id="UP001501166"/>
    </source>
</evidence>
<feature type="transmembrane region" description="Helical" evidence="1">
    <location>
        <begin position="76"/>
        <end position="93"/>
    </location>
</feature>